<gene>
    <name evidence="11" type="ORF">GAO09_01145</name>
</gene>
<name>A0A6A8A4G2_9HYPH</name>
<comment type="catalytic activity">
    <reaction evidence="1 8">
        <text>a 4-O-methyl-thymidine in DNA + L-cysteinyl-[protein] = a thymidine in DNA + S-methyl-L-cysteinyl-[protein]</text>
        <dbReference type="Rhea" id="RHEA:53428"/>
        <dbReference type="Rhea" id="RHEA-COMP:10131"/>
        <dbReference type="Rhea" id="RHEA-COMP:10132"/>
        <dbReference type="Rhea" id="RHEA-COMP:13555"/>
        <dbReference type="Rhea" id="RHEA-COMP:13556"/>
        <dbReference type="ChEBI" id="CHEBI:29950"/>
        <dbReference type="ChEBI" id="CHEBI:82612"/>
        <dbReference type="ChEBI" id="CHEBI:137386"/>
        <dbReference type="ChEBI" id="CHEBI:137387"/>
        <dbReference type="EC" id="2.1.1.63"/>
    </reaction>
</comment>
<keyword evidence="12" id="KW-1185">Reference proteome</keyword>
<evidence type="ECO:0000256" key="2">
    <source>
        <dbReference type="ARBA" id="ARBA00008711"/>
    </source>
</evidence>
<dbReference type="FunFam" id="1.10.10.10:FF:000214">
    <property type="entry name" value="Methylated-DNA--protein-cysteine methyltransferase"/>
    <property type="match status" value="1"/>
</dbReference>
<comment type="caution">
    <text evidence="11">The sequence shown here is derived from an EMBL/GenBank/DDBJ whole genome shotgun (WGS) entry which is preliminary data.</text>
</comment>
<dbReference type="HAMAP" id="MF_00772">
    <property type="entry name" value="OGT"/>
    <property type="match status" value="1"/>
</dbReference>
<dbReference type="InterPro" id="IPR036388">
    <property type="entry name" value="WH-like_DNA-bd_sf"/>
</dbReference>
<keyword evidence="3 8" id="KW-0489">Methyltransferase</keyword>
<dbReference type="Pfam" id="PF02870">
    <property type="entry name" value="Methyltransf_1N"/>
    <property type="match status" value="1"/>
</dbReference>
<evidence type="ECO:0000313" key="12">
    <source>
        <dbReference type="Proteomes" id="UP000435138"/>
    </source>
</evidence>
<keyword evidence="4 8" id="KW-0808">Transferase</keyword>
<feature type="domain" description="Methylguanine DNA methyltransferase ribonuclease-like" evidence="10">
    <location>
        <begin position="11"/>
        <end position="84"/>
    </location>
</feature>
<dbReference type="PANTHER" id="PTHR10815:SF5">
    <property type="entry name" value="METHYLATED-DNA--PROTEIN-CYSTEINE METHYLTRANSFERASE"/>
    <property type="match status" value="1"/>
</dbReference>
<proteinExistence type="inferred from homology"/>
<dbReference type="PANTHER" id="PTHR10815">
    <property type="entry name" value="METHYLATED-DNA--PROTEIN-CYSTEINE METHYLTRANSFERASE"/>
    <property type="match status" value="1"/>
</dbReference>
<dbReference type="InterPro" id="IPR023546">
    <property type="entry name" value="MGMT"/>
</dbReference>
<comment type="subcellular location">
    <subcellularLocation>
        <location evidence="8">Cytoplasm</location>
    </subcellularLocation>
</comment>
<evidence type="ECO:0000313" key="11">
    <source>
        <dbReference type="EMBL" id="MQY44678.1"/>
    </source>
</evidence>
<dbReference type="RefSeq" id="WP_153352231.1">
    <property type="nucleotide sequence ID" value="NZ_JAYKOO010000003.1"/>
</dbReference>
<evidence type="ECO:0000256" key="7">
    <source>
        <dbReference type="ARBA" id="ARBA00049348"/>
    </source>
</evidence>
<reference evidence="11 12" key="1">
    <citation type="submission" date="2019-11" db="EMBL/GenBank/DDBJ databases">
        <title>Genome analysis of Rhizobacterium cereale a novel genus and species isolated from maize roots in North Spain.</title>
        <authorList>
            <person name="Menendez E."/>
            <person name="Flores-Felix J.D."/>
            <person name="Ramirez-Bahena M.-H."/>
            <person name="Igual J.M."/>
            <person name="Garcia-Fraile P."/>
            <person name="Peix A."/>
            <person name="Velazquez E."/>
        </authorList>
    </citation>
    <scope>NUCLEOTIDE SEQUENCE [LARGE SCALE GENOMIC DNA]</scope>
    <source>
        <strain evidence="11 12">RZME27</strain>
    </source>
</reference>
<dbReference type="InterPro" id="IPR014048">
    <property type="entry name" value="MethylDNA_cys_MeTrfase_DNA-bd"/>
</dbReference>
<keyword evidence="5 8" id="KW-0227">DNA damage</keyword>
<dbReference type="GO" id="GO:0006307">
    <property type="term" value="P:DNA alkylation repair"/>
    <property type="evidence" value="ECO:0007669"/>
    <property type="project" value="UniProtKB-UniRule"/>
</dbReference>
<dbReference type="EC" id="2.1.1.63" evidence="8"/>
<evidence type="ECO:0000256" key="1">
    <source>
        <dbReference type="ARBA" id="ARBA00001286"/>
    </source>
</evidence>
<comment type="miscellaneous">
    <text evidence="8">This enzyme catalyzes only one turnover and therefore is not strictly catalytic. According to one definition, an enzyme is a biocatalyst that acts repeatedly and over many reaction cycles.</text>
</comment>
<dbReference type="CDD" id="cd06445">
    <property type="entry name" value="ATase"/>
    <property type="match status" value="1"/>
</dbReference>
<evidence type="ECO:0000256" key="5">
    <source>
        <dbReference type="ARBA" id="ARBA00022763"/>
    </source>
</evidence>
<comment type="similarity">
    <text evidence="2 8">Belongs to the MGMT family.</text>
</comment>
<organism evidence="11 12">
    <name type="scientific">Endobacterium cereale</name>
    <dbReference type="NCBI Taxonomy" id="2663029"/>
    <lineage>
        <taxon>Bacteria</taxon>
        <taxon>Pseudomonadati</taxon>
        <taxon>Pseudomonadota</taxon>
        <taxon>Alphaproteobacteria</taxon>
        <taxon>Hyphomicrobiales</taxon>
        <taxon>Rhizobiaceae</taxon>
        <taxon>Endobacterium</taxon>
    </lineage>
</organism>
<dbReference type="Gene3D" id="3.30.160.70">
    <property type="entry name" value="Methylated DNA-protein cysteine methyltransferase domain"/>
    <property type="match status" value="1"/>
</dbReference>
<dbReference type="Proteomes" id="UP000435138">
    <property type="component" value="Unassembled WGS sequence"/>
</dbReference>
<dbReference type="SUPFAM" id="SSF53155">
    <property type="entry name" value="Methylated DNA-protein cysteine methyltransferase domain"/>
    <property type="match status" value="1"/>
</dbReference>
<dbReference type="AlphaFoldDB" id="A0A6A8A4G2"/>
<dbReference type="InterPro" id="IPR036631">
    <property type="entry name" value="MGMT_N_sf"/>
</dbReference>
<keyword evidence="6 8" id="KW-0234">DNA repair</keyword>
<evidence type="ECO:0000256" key="3">
    <source>
        <dbReference type="ARBA" id="ARBA00022603"/>
    </source>
</evidence>
<dbReference type="InterPro" id="IPR008332">
    <property type="entry name" value="MethylG_MeTrfase_N"/>
</dbReference>
<evidence type="ECO:0000259" key="9">
    <source>
        <dbReference type="Pfam" id="PF01035"/>
    </source>
</evidence>
<sequence length="179" mass="20078">MEEIGLFAKWFETPIGPILAATSETHLYAVEFHDEKTRVNALSRLERKLNAHIIPGSSNALEQFSQEFTDYLAGKNFDFRVPLHYEGTEFERRVWQALQDVQLGETCSYGDLARAIGEPTAFRAVAQANNANRIPVVIPCHRCIGSDGSLTGFGGGLWRKKWLLRHEGDMRPVGLFALS</sequence>
<dbReference type="InterPro" id="IPR036217">
    <property type="entry name" value="MethylDNA_cys_MeTrfase_DNAb"/>
</dbReference>
<feature type="active site" description="Nucleophile; methyl group acceptor" evidence="8">
    <location>
        <position position="140"/>
    </location>
</feature>
<evidence type="ECO:0000256" key="8">
    <source>
        <dbReference type="HAMAP-Rule" id="MF_00772"/>
    </source>
</evidence>
<evidence type="ECO:0000259" key="10">
    <source>
        <dbReference type="Pfam" id="PF02870"/>
    </source>
</evidence>
<accession>A0A6A8A4G2</accession>
<dbReference type="Gene3D" id="1.10.10.10">
    <property type="entry name" value="Winged helix-like DNA-binding domain superfamily/Winged helix DNA-binding domain"/>
    <property type="match status" value="1"/>
</dbReference>
<keyword evidence="8" id="KW-0963">Cytoplasm</keyword>
<dbReference type="NCBIfam" id="TIGR00589">
    <property type="entry name" value="ogt"/>
    <property type="match status" value="1"/>
</dbReference>
<comment type="function">
    <text evidence="8">Involved in the cellular defense against the biological effects of O6-methylguanine (O6-MeG) and O4-methylthymine (O4-MeT) in DNA. Repairs the methylated nucleobase in DNA by stoichiometrically transferring the methyl group to a cysteine residue in the enzyme. This is a suicide reaction: the enzyme is irreversibly inactivated.</text>
</comment>
<dbReference type="GO" id="GO:0032259">
    <property type="term" value="P:methylation"/>
    <property type="evidence" value="ECO:0007669"/>
    <property type="project" value="UniProtKB-KW"/>
</dbReference>
<protein>
    <recommendedName>
        <fullName evidence="8">Methylated-DNA--protein-cysteine methyltransferase</fullName>
        <ecNumber evidence="8">2.1.1.63</ecNumber>
    </recommendedName>
    <alternativeName>
        <fullName evidence="8">6-O-methylguanine-DNA methyltransferase</fullName>
        <shortName evidence="8">MGMT</shortName>
    </alternativeName>
    <alternativeName>
        <fullName evidence="8">O-6-methylguanine-DNA-alkyltransferase</fullName>
    </alternativeName>
</protein>
<feature type="domain" description="Methylated-DNA-[protein]-cysteine S-methyltransferase DNA binding" evidence="9">
    <location>
        <begin position="89"/>
        <end position="168"/>
    </location>
</feature>
<dbReference type="EMBL" id="WIXI01000022">
    <property type="protein sequence ID" value="MQY44678.1"/>
    <property type="molecule type" value="Genomic_DNA"/>
</dbReference>
<dbReference type="GO" id="GO:0003908">
    <property type="term" value="F:methylated-DNA-[protein]-cysteine S-methyltransferase activity"/>
    <property type="evidence" value="ECO:0007669"/>
    <property type="project" value="UniProtKB-UniRule"/>
</dbReference>
<evidence type="ECO:0000256" key="6">
    <source>
        <dbReference type="ARBA" id="ARBA00023204"/>
    </source>
</evidence>
<dbReference type="GO" id="GO:0005737">
    <property type="term" value="C:cytoplasm"/>
    <property type="evidence" value="ECO:0007669"/>
    <property type="project" value="UniProtKB-SubCell"/>
</dbReference>
<dbReference type="SUPFAM" id="SSF46767">
    <property type="entry name" value="Methylated DNA-protein cysteine methyltransferase, C-terminal domain"/>
    <property type="match status" value="1"/>
</dbReference>
<comment type="catalytic activity">
    <reaction evidence="7 8">
        <text>a 6-O-methyl-2'-deoxyguanosine in DNA + L-cysteinyl-[protein] = S-methyl-L-cysteinyl-[protein] + a 2'-deoxyguanosine in DNA</text>
        <dbReference type="Rhea" id="RHEA:24000"/>
        <dbReference type="Rhea" id="RHEA-COMP:10131"/>
        <dbReference type="Rhea" id="RHEA-COMP:10132"/>
        <dbReference type="Rhea" id="RHEA-COMP:11367"/>
        <dbReference type="Rhea" id="RHEA-COMP:11368"/>
        <dbReference type="ChEBI" id="CHEBI:29950"/>
        <dbReference type="ChEBI" id="CHEBI:82612"/>
        <dbReference type="ChEBI" id="CHEBI:85445"/>
        <dbReference type="ChEBI" id="CHEBI:85448"/>
        <dbReference type="EC" id="2.1.1.63"/>
    </reaction>
</comment>
<dbReference type="Pfam" id="PF01035">
    <property type="entry name" value="DNA_binding_1"/>
    <property type="match status" value="1"/>
</dbReference>
<evidence type="ECO:0000256" key="4">
    <source>
        <dbReference type="ARBA" id="ARBA00022679"/>
    </source>
</evidence>